<evidence type="ECO:0000313" key="2">
    <source>
        <dbReference type="Proteomes" id="UP000663419"/>
    </source>
</evidence>
<accession>A0A8A1LK03</accession>
<gene>
    <name evidence="1" type="ORF">I7I53_01853</name>
</gene>
<name>A0A8A1LK03_AJEC8</name>
<evidence type="ECO:0000313" key="1">
    <source>
        <dbReference type="EMBL" id="QSS54339.1"/>
    </source>
</evidence>
<protein>
    <submittedName>
        <fullName evidence="1">Uncharacterized protein</fullName>
    </submittedName>
</protein>
<dbReference type="VEuPathDB" id="FungiDB:I7I53_01853"/>
<dbReference type="EMBL" id="CP069104">
    <property type="protein sequence ID" value="QSS54339.1"/>
    <property type="molecule type" value="Genomic_DNA"/>
</dbReference>
<proteinExistence type="predicted"/>
<sequence>MVFIKTHWQNGHPVCNKYSVACVWHDVNPPCTIFPIIADPGRKQEIVVLESANHSSTHLPPIVGNQATLAHGALCARILFVSRRGARRQSPVASRQPSLDAG</sequence>
<dbReference type="AlphaFoldDB" id="A0A8A1LK03"/>
<organism evidence="1 2">
    <name type="scientific">Ajellomyces capsulatus (strain H88)</name>
    <name type="common">Darling's disease fungus</name>
    <name type="synonym">Histoplasma capsulatum</name>
    <dbReference type="NCBI Taxonomy" id="544711"/>
    <lineage>
        <taxon>Eukaryota</taxon>
        <taxon>Fungi</taxon>
        <taxon>Dikarya</taxon>
        <taxon>Ascomycota</taxon>
        <taxon>Pezizomycotina</taxon>
        <taxon>Eurotiomycetes</taxon>
        <taxon>Eurotiomycetidae</taxon>
        <taxon>Onygenales</taxon>
        <taxon>Ajellomycetaceae</taxon>
        <taxon>Histoplasma</taxon>
    </lineage>
</organism>
<reference evidence="1" key="1">
    <citation type="submission" date="2021-01" db="EMBL/GenBank/DDBJ databases">
        <title>Chromosome-level genome assembly of a human fungal pathogen reveals clustering of transcriptionally co-regulated genes.</title>
        <authorList>
            <person name="Voorhies M."/>
            <person name="Cohen S."/>
            <person name="Shea T.P."/>
            <person name="Petrus S."/>
            <person name="Munoz J.F."/>
            <person name="Poplawski S."/>
            <person name="Goldman W.E."/>
            <person name="Michael T."/>
            <person name="Cuomo C.A."/>
            <person name="Sil A."/>
            <person name="Beyhan S."/>
        </authorList>
    </citation>
    <scope>NUCLEOTIDE SEQUENCE</scope>
    <source>
        <strain evidence="1">H88</strain>
    </source>
</reference>
<dbReference type="Proteomes" id="UP000663419">
    <property type="component" value="Chromosome 3"/>
</dbReference>